<accession>A0A6N2XRV4</accession>
<gene>
    <name evidence="1" type="ORF">CBLFYP116_06033</name>
</gene>
<evidence type="ECO:0000313" key="1">
    <source>
        <dbReference type="EMBL" id="VYT57204.1"/>
    </source>
</evidence>
<sequence>MKKNWKLFGAIAAVAIIGVIFSNINNWKYNAVDYGKESTQTIISETNNLFIMLADEYLDDDDLSELYREEDIFTRLSNLNDDLNKYFDYYELSFQALQSLEYYSLDDDFIKVYNRKGDKIQNQSVKIEGKRHYVTSLNTVQVNKKFFDSYLASIEKGEKFIDDDYILSMTENIPVLLGYNYMPYYNIGDTLKLNYLGSDMTFYIKGFLSENLEFKKDNKTISMDNYICVPSFKITSTSQQTDSEQDLLFKMRYYLQKNRGFIQYGIDDDVDEIKQEINDLANKYGLAYTILNTTYNISP</sequence>
<name>A0A6N2XRV4_9FIRM</name>
<organism evidence="1">
    <name type="scientific">Enterocloster bolteae</name>
    <dbReference type="NCBI Taxonomy" id="208479"/>
    <lineage>
        <taxon>Bacteria</taxon>
        <taxon>Bacillati</taxon>
        <taxon>Bacillota</taxon>
        <taxon>Clostridia</taxon>
        <taxon>Lachnospirales</taxon>
        <taxon>Lachnospiraceae</taxon>
        <taxon>Enterocloster</taxon>
    </lineage>
</organism>
<proteinExistence type="predicted"/>
<dbReference type="RefSeq" id="WP_156703840.1">
    <property type="nucleotide sequence ID" value="NZ_CACRTF010000028.1"/>
</dbReference>
<dbReference type="AlphaFoldDB" id="A0A6N2XRV4"/>
<protein>
    <submittedName>
        <fullName evidence="1">Uncharacterized protein</fullName>
    </submittedName>
</protein>
<dbReference type="EMBL" id="CACRTF010000028">
    <property type="protein sequence ID" value="VYT57204.1"/>
    <property type="molecule type" value="Genomic_DNA"/>
</dbReference>
<reference evidence="1" key="1">
    <citation type="submission" date="2019-11" db="EMBL/GenBank/DDBJ databases">
        <authorList>
            <person name="Feng L."/>
        </authorList>
    </citation>
    <scope>NUCLEOTIDE SEQUENCE</scope>
    <source>
        <strain evidence="1">CbolteaeLFYP116</strain>
    </source>
</reference>